<dbReference type="PANTHER" id="PTHR30333">
    <property type="entry name" value="CYTOCHROME C-TYPE PROTEIN"/>
    <property type="match status" value="1"/>
</dbReference>
<comment type="similarity">
    <text evidence="2">Belongs to the NapC/NirT/NrfH family.</text>
</comment>
<name>A0A1E5G1E1_9FIRM</name>
<evidence type="ECO:0000256" key="7">
    <source>
        <dbReference type="ARBA" id="ARBA00022723"/>
    </source>
</evidence>
<evidence type="ECO:0000256" key="4">
    <source>
        <dbReference type="ARBA" id="ARBA00022475"/>
    </source>
</evidence>
<dbReference type="GO" id="GO:0009061">
    <property type="term" value="P:anaerobic respiration"/>
    <property type="evidence" value="ECO:0007669"/>
    <property type="project" value="TreeGrafter"/>
</dbReference>
<dbReference type="EMBL" id="MIJE01000030">
    <property type="protein sequence ID" value="OEF96730.1"/>
    <property type="molecule type" value="Genomic_DNA"/>
</dbReference>
<keyword evidence="9" id="KW-1133">Transmembrane helix</keyword>
<dbReference type="Pfam" id="PF03264">
    <property type="entry name" value="Cytochrom_NNT"/>
    <property type="match status" value="1"/>
</dbReference>
<accession>A0A1E5G1E1</accession>
<dbReference type="InterPro" id="IPR038266">
    <property type="entry name" value="NapC/NirT_cytc_sf"/>
</dbReference>
<dbReference type="GO" id="GO:0005886">
    <property type="term" value="C:plasma membrane"/>
    <property type="evidence" value="ECO:0007669"/>
    <property type="project" value="UniProtKB-SubCell"/>
</dbReference>
<comment type="caution">
    <text evidence="13">The sequence shown here is derived from an EMBL/GenBank/DDBJ whole genome shotgun (WGS) entry which is preliminary data.</text>
</comment>
<evidence type="ECO:0000256" key="9">
    <source>
        <dbReference type="ARBA" id="ARBA00022989"/>
    </source>
</evidence>
<sequence>MGTLKDRLKSANKWTVMFFALLVAILLYSGTAISMKATDTAEFCSSCHVMNEVVRTHQISTHANLTCNDCHAPHDILSKIPFKAKAGAKDIYINTFGEVSDVIQSTSKTKEIVNQNCLNCHDMTNKNVAMDAKDFCIDCHQTVPHFGKKPISERMVAGE</sequence>
<proteinExistence type="inferred from homology"/>
<organism evidence="13 14">
    <name type="scientific">Desulfuribacillus alkaliarsenatis</name>
    <dbReference type="NCBI Taxonomy" id="766136"/>
    <lineage>
        <taxon>Bacteria</taxon>
        <taxon>Bacillati</taxon>
        <taxon>Bacillota</taxon>
        <taxon>Desulfuribacillia</taxon>
        <taxon>Desulfuribacillales</taxon>
        <taxon>Desulfuribacillaceae</taxon>
        <taxon>Desulfuribacillus</taxon>
    </lineage>
</organism>
<keyword evidence="11" id="KW-0472">Membrane</keyword>
<evidence type="ECO:0000256" key="3">
    <source>
        <dbReference type="ARBA" id="ARBA00022448"/>
    </source>
</evidence>
<keyword evidence="7" id="KW-0479">Metal-binding</keyword>
<evidence type="ECO:0000256" key="10">
    <source>
        <dbReference type="ARBA" id="ARBA00023004"/>
    </source>
</evidence>
<comment type="subcellular location">
    <subcellularLocation>
        <location evidence="1">Cell membrane</location>
    </subcellularLocation>
</comment>
<evidence type="ECO:0000259" key="12">
    <source>
        <dbReference type="Pfam" id="PF03264"/>
    </source>
</evidence>
<dbReference type="GO" id="GO:0046872">
    <property type="term" value="F:metal ion binding"/>
    <property type="evidence" value="ECO:0007669"/>
    <property type="project" value="UniProtKB-KW"/>
</dbReference>
<keyword evidence="8" id="KW-0249">Electron transport</keyword>
<gene>
    <name evidence="13" type="ORF">BHF68_06555</name>
</gene>
<keyword evidence="3" id="KW-0813">Transport</keyword>
<dbReference type="AlphaFoldDB" id="A0A1E5G1E1"/>
<keyword evidence="6" id="KW-0812">Transmembrane</keyword>
<evidence type="ECO:0000256" key="2">
    <source>
        <dbReference type="ARBA" id="ARBA00007395"/>
    </source>
</evidence>
<evidence type="ECO:0000256" key="8">
    <source>
        <dbReference type="ARBA" id="ARBA00022982"/>
    </source>
</evidence>
<evidence type="ECO:0000256" key="1">
    <source>
        <dbReference type="ARBA" id="ARBA00004236"/>
    </source>
</evidence>
<keyword evidence="14" id="KW-1185">Reference proteome</keyword>
<keyword evidence="5" id="KW-0349">Heme</keyword>
<keyword evidence="10" id="KW-0408">Iron</keyword>
<dbReference type="RefSeq" id="WP_069643313.1">
    <property type="nucleotide sequence ID" value="NZ_MIJE01000030.1"/>
</dbReference>
<dbReference type="Proteomes" id="UP000094296">
    <property type="component" value="Unassembled WGS sequence"/>
</dbReference>
<evidence type="ECO:0000313" key="13">
    <source>
        <dbReference type="EMBL" id="OEF96730.1"/>
    </source>
</evidence>
<dbReference type="PANTHER" id="PTHR30333:SF1">
    <property type="entry name" value="CYTOCHROME C-TYPE PROTEIN NAPC"/>
    <property type="match status" value="1"/>
</dbReference>
<keyword evidence="4" id="KW-1003">Cell membrane</keyword>
<dbReference type="InterPro" id="IPR051174">
    <property type="entry name" value="Cytochrome_c-type_ET"/>
</dbReference>
<dbReference type="SUPFAM" id="SSF48695">
    <property type="entry name" value="Multiheme cytochromes"/>
    <property type="match status" value="1"/>
</dbReference>
<dbReference type="InterPro" id="IPR005126">
    <property type="entry name" value="NapC/NirT_cyt_c_N"/>
</dbReference>
<protein>
    <submittedName>
        <fullName evidence="13">7-cyano-7-deazaguanine reductase</fullName>
    </submittedName>
</protein>
<dbReference type="GO" id="GO:0009055">
    <property type="term" value="F:electron transfer activity"/>
    <property type="evidence" value="ECO:0007669"/>
    <property type="project" value="TreeGrafter"/>
</dbReference>
<dbReference type="Gene3D" id="1.10.3820.10">
    <property type="entry name" value="Di-heme elbow motif domain"/>
    <property type="match status" value="1"/>
</dbReference>
<evidence type="ECO:0000256" key="11">
    <source>
        <dbReference type="ARBA" id="ARBA00023136"/>
    </source>
</evidence>
<reference evidence="13 14" key="1">
    <citation type="submission" date="2016-09" db="EMBL/GenBank/DDBJ databases">
        <title>Draft genome sequence for the type strain of Desulfuribacillus alkaliarsenatis AHT28, an obligately anaerobic, sulfidogenic bacterium isolated from Russian soda lake sediments.</title>
        <authorList>
            <person name="Abin C.A."/>
            <person name="Hollibaugh J.T."/>
        </authorList>
    </citation>
    <scope>NUCLEOTIDE SEQUENCE [LARGE SCALE GENOMIC DNA]</scope>
    <source>
        <strain evidence="13 14">AHT28</strain>
    </source>
</reference>
<evidence type="ECO:0000313" key="14">
    <source>
        <dbReference type="Proteomes" id="UP000094296"/>
    </source>
</evidence>
<evidence type="ECO:0000256" key="5">
    <source>
        <dbReference type="ARBA" id="ARBA00022617"/>
    </source>
</evidence>
<evidence type="ECO:0000256" key="6">
    <source>
        <dbReference type="ARBA" id="ARBA00022692"/>
    </source>
</evidence>
<feature type="domain" description="NapC/NirT cytochrome c N-terminal" evidence="12">
    <location>
        <begin position="13"/>
        <end position="146"/>
    </location>
</feature>
<dbReference type="STRING" id="766136.BHF68_06555"/>
<dbReference type="InterPro" id="IPR036280">
    <property type="entry name" value="Multihaem_cyt_sf"/>
</dbReference>